<gene>
    <name evidence="1" type="ORF">E0H75_01200</name>
</gene>
<proteinExistence type="predicted"/>
<name>A0A4R0KAU9_9ACTN</name>
<dbReference type="RefSeq" id="WP_131511171.1">
    <property type="nucleotide sequence ID" value="NZ_SJKD01000001.1"/>
</dbReference>
<keyword evidence="2" id="KW-1185">Reference proteome</keyword>
<accession>A0A4R0KAU9</accession>
<evidence type="ECO:0000313" key="2">
    <source>
        <dbReference type="Proteomes" id="UP000293342"/>
    </source>
</evidence>
<reference evidence="1 2" key="1">
    <citation type="submission" date="2019-02" db="EMBL/GenBank/DDBJ databases">
        <title>Kribbella capetownensis sp. nov. and Kribbella speibonae sp. nov., isolated from soil.</title>
        <authorList>
            <person name="Curtis S.M."/>
            <person name="Norton I."/>
            <person name="Everest G.J."/>
            <person name="Meyers P.R."/>
        </authorList>
    </citation>
    <scope>NUCLEOTIDE SEQUENCE [LARGE SCALE GENOMIC DNA]</scope>
    <source>
        <strain evidence="1 2">YM53</strain>
    </source>
</reference>
<protein>
    <submittedName>
        <fullName evidence="1">Uncharacterized protein</fullName>
    </submittedName>
</protein>
<sequence length="319" mass="33927">MKLRRVVVVVAVAGLGLVGGLGAGPAAGAEVQVKPKASSAAGPTAVNDACRQSVGWFTATGMNGRAALFSTRPPTIVASEQSWQVLPVKASANWYTSPIDGSFWEYGNVISGSALYYAEIFWAHADPTQPSIGTRRIGGGWDRFTQIQTSNYRDQQGETHNPMFGTLYGLRDDGVLYRWVTKAGRTARPESYPGFSAVKAMTLISTTATYDTLLATLRGGSLYTIRIPVASPMKPIVKAVRTSTWQGFESLVATRCGTQSTLLTGIDRDTGSAYMYAVGHANGLSTPIQSLGKVPYAFSNPVNHTFGGANGVVDNLFGE</sequence>
<organism evidence="1 2">
    <name type="scientific">Kribbella capetownensis</name>
    <dbReference type="NCBI Taxonomy" id="1572659"/>
    <lineage>
        <taxon>Bacteria</taxon>
        <taxon>Bacillati</taxon>
        <taxon>Actinomycetota</taxon>
        <taxon>Actinomycetes</taxon>
        <taxon>Propionibacteriales</taxon>
        <taxon>Kribbellaceae</taxon>
        <taxon>Kribbella</taxon>
    </lineage>
</organism>
<evidence type="ECO:0000313" key="1">
    <source>
        <dbReference type="EMBL" id="TCC52425.1"/>
    </source>
</evidence>
<dbReference type="OrthoDB" id="5178952at2"/>
<dbReference type="Proteomes" id="UP000293342">
    <property type="component" value="Unassembled WGS sequence"/>
</dbReference>
<comment type="caution">
    <text evidence="1">The sequence shown here is derived from an EMBL/GenBank/DDBJ whole genome shotgun (WGS) entry which is preliminary data.</text>
</comment>
<dbReference type="EMBL" id="SJKD01000001">
    <property type="protein sequence ID" value="TCC52425.1"/>
    <property type="molecule type" value="Genomic_DNA"/>
</dbReference>
<dbReference type="AlphaFoldDB" id="A0A4R0KAU9"/>